<accession>A0ABV6PGJ4</accession>
<keyword evidence="4" id="KW-0862">Zinc</keyword>
<dbReference type="PANTHER" id="PTHR30471:SF3">
    <property type="entry name" value="UPF0758 PROTEIN YEES-RELATED"/>
    <property type="match status" value="1"/>
</dbReference>
<keyword evidence="3" id="KW-0378">Hydrolase</keyword>
<reference evidence="7 8" key="1">
    <citation type="submission" date="2024-09" db="EMBL/GenBank/DDBJ databases">
        <authorList>
            <person name="Sun Q."/>
            <person name="Mori K."/>
        </authorList>
    </citation>
    <scope>NUCLEOTIDE SEQUENCE [LARGE SCALE GENOMIC DNA]</scope>
    <source>
        <strain evidence="7 8">NCAIM B.02537</strain>
    </source>
</reference>
<protein>
    <submittedName>
        <fullName evidence="7">JAB domain-containing protein</fullName>
    </submittedName>
</protein>
<proteinExistence type="predicted"/>
<evidence type="ECO:0000313" key="7">
    <source>
        <dbReference type="EMBL" id="MFC0588951.1"/>
    </source>
</evidence>
<dbReference type="InterPro" id="IPR001405">
    <property type="entry name" value="UPF0758"/>
</dbReference>
<dbReference type="InterPro" id="IPR020891">
    <property type="entry name" value="UPF0758_CS"/>
</dbReference>
<evidence type="ECO:0000256" key="2">
    <source>
        <dbReference type="ARBA" id="ARBA00022723"/>
    </source>
</evidence>
<evidence type="ECO:0000256" key="3">
    <source>
        <dbReference type="ARBA" id="ARBA00022801"/>
    </source>
</evidence>
<dbReference type="EMBL" id="JBHLTL010000001">
    <property type="protein sequence ID" value="MFC0588951.1"/>
    <property type="molecule type" value="Genomic_DNA"/>
</dbReference>
<keyword evidence="8" id="KW-1185">Reference proteome</keyword>
<feature type="non-terminal residue" evidence="7">
    <location>
        <position position="1"/>
    </location>
</feature>
<dbReference type="Gene3D" id="3.40.140.10">
    <property type="entry name" value="Cytidine Deaminase, domain 2"/>
    <property type="match status" value="1"/>
</dbReference>
<dbReference type="PANTHER" id="PTHR30471">
    <property type="entry name" value="DNA REPAIR PROTEIN RADC"/>
    <property type="match status" value="1"/>
</dbReference>
<evidence type="ECO:0000259" key="6">
    <source>
        <dbReference type="PROSITE" id="PS50249"/>
    </source>
</evidence>
<evidence type="ECO:0000256" key="1">
    <source>
        <dbReference type="ARBA" id="ARBA00022670"/>
    </source>
</evidence>
<feature type="domain" description="MPN" evidence="6">
    <location>
        <begin position="1"/>
        <end position="94"/>
    </location>
</feature>
<evidence type="ECO:0000256" key="4">
    <source>
        <dbReference type="ARBA" id="ARBA00022833"/>
    </source>
</evidence>
<evidence type="ECO:0000313" key="8">
    <source>
        <dbReference type="Proteomes" id="UP001589943"/>
    </source>
</evidence>
<dbReference type="InterPro" id="IPR037518">
    <property type="entry name" value="MPN"/>
</dbReference>
<gene>
    <name evidence="7" type="ORF">ACFFF7_05945</name>
</gene>
<keyword evidence="5" id="KW-0482">Metalloprotease</keyword>
<dbReference type="Pfam" id="PF04002">
    <property type="entry name" value="RadC"/>
    <property type="match status" value="1"/>
</dbReference>
<comment type="caution">
    <text evidence="7">The sequence shown here is derived from an EMBL/GenBank/DDBJ whole genome shotgun (WGS) entry which is preliminary data.</text>
</comment>
<keyword evidence="2" id="KW-0479">Metal-binding</keyword>
<sequence>SFVFEIIHRRRPKKGAAISPSIPHSARRPTAHGYDCAAIVLAHNHPSGDPRPSPADLSATTTIARHAAVLEIKIVDHLIVAGHQVFSMRKAGML</sequence>
<dbReference type="PROSITE" id="PS01302">
    <property type="entry name" value="UPF0758"/>
    <property type="match status" value="1"/>
</dbReference>
<dbReference type="InterPro" id="IPR025657">
    <property type="entry name" value="RadC_JAB"/>
</dbReference>
<evidence type="ECO:0000256" key="5">
    <source>
        <dbReference type="ARBA" id="ARBA00023049"/>
    </source>
</evidence>
<organism evidence="7 8">
    <name type="scientific">Novosphingobium aquiterrae</name>
    <dbReference type="NCBI Taxonomy" id="624388"/>
    <lineage>
        <taxon>Bacteria</taxon>
        <taxon>Pseudomonadati</taxon>
        <taxon>Pseudomonadota</taxon>
        <taxon>Alphaproteobacteria</taxon>
        <taxon>Sphingomonadales</taxon>
        <taxon>Sphingomonadaceae</taxon>
        <taxon>Novosphingobium</taxon>
    </lineage>
</organism>
<keyword evidence="1" id="KW-0645">Protease</keyword>
<dbReference type="Proteomes" id="UP001589943">
    <property type="component" value="Unassembled WGS sequence"/>
</dbReference>
<dbReference type="RefSeq" id="WP_379480439.1">
    <property type="nucleotide sequence ID" value="NZ_JBHLTL010000001.1"/>
</dbReference>
<name>A0ABV6PGJ4_9SPHN</name>
<dbReference type="PROSITE" id="PS50249">
    <property type="entry name" value="MPN"/>
    <property type="match status" value="1"/>
</dbReference>
<dbReference type="SUPFAM" id="SSF102712">
    <property type="entry name" value="JAB1/MPN domain"/>
    <property type="match status" value="1"/>
</dbReference>